<dbReference type="GO" id="GO:0005783">
    <property type="term" value="C:endoplasmic reticulum"/>
    <property type="evidence" value="ECO:0007669"/>
    <property type="project" value="TreeGrafter"/>
</dbReference>
<dbReference type="InterPro" id="IPR005344">
    <property type="entry name" value="TMEM33/Pom33"/>
</dbReference>
<dbReference type="GO" id="GO:0071786">
    <property type="term" value="P:endoplasmic reticulum tubular network organization"/>
    <property type="evidence" value="ECO:0007669"/>
    <property type="project" value="TreeGrafter"/>
</dbReference>
<dbReference type="GO" id="GO:0061024">
    <property type="term" value="P:membrane organization"/>
    <property type="evidence" value="ECO:0007669"/>
    <property type="project" value="TreeGrafter"/>
</dbReference>
<gene>
    <name evidence="8" type="ORF">M6B38_205285</name>
</gene>
<feature type="transmembrane region" description="Helical" evidence="7">
    <location>
        <begin position="125"/>
        <end position="146"/>
    </location>
</feature>
<reference evidence="8" key="1">
    <citation type="journal article" date="2023" name="GigaByte">
        <title>Genome assembly of the bearded iris, Iris pallida Lam.</title>
        <authorList>
            <person name="Bruccoleri R.E."/>
            <person name="Oakeley E.J."/>
            <person name="Faust A.M.E."/>
            <person name="Altorfer M."/>
            <person name="Dessus-Babus S."/>
            <person name="Burckhardt D."/>
            <person name="Oertli M."/>
            <person name="Naumann U."/>
            <person name="Petersen F."/>
            <person name="Wong J."/>
        </authorList>
    </citation>
    <scope>NUCLEOTIDE SEQUENCE</scope>
    <source>
        <strain evidence="8">GSM-AAB239-AS_SAM_17_03QT</strain>
    </source>
</reference>
<reference evidence="8" key="2">
    <citation type="submission" date="2023-04" db="EMBL/GenBank/DDBJ databases">
        <authorList>
            <person name="Bruccoleri R.E."/>
            <person name="Oakeley E.J."/>
            <person name="Faust A.-M."/>
            <person name="Dessus-Babus S."/>
            <person name="Altorfer M."/>
            <person name="Burckhardt D."/>
            <person name="Oertli M."/>
            <person name="Naumann U."/>
            <person name="Petersen F."/>
            <person name="Wong J."/>
        </authorList>
    </citation>
    <scope>NUCLEOTIDE SEQUENCE</scope>
    <source>
        <strain evidence="8">GSM-AAB239-AS_SAM_17_03QT</strain>
        <tissue evidence="8">Leaf</tissue>
    </source>
</reference>
<dbReference type="PANTHER" id="PTHR12703">
    <property type="entry name" value="TRANSMEMBRANE PROTEIN 33"/>
    <property type="match status" value="1"/>
</dbReference>
<dbReference type="PANTHER" id="PTHR12703:SF4">
    <property type="entry name" value="TRANSMEMBRANE PROTEIN 33"/>
    <property type="match status" value="1"/>
</dbReference>
<dbReference type="Proteomes" id="UP001140949">
    <property type="component" value="Unassembled WGS sequence"/>
</dbReference>
<evidence type="ECO:0000256" key="1">
    <source>
        <dbReference type="ARBA" id="ARBA00004141"/>
    </source>
</evidence>
<organism evidence="8 9">
    <name type="scientific">Iris pallida</name>
    <name type="common">Sweet iris</name>
    <dbReference type="NCBI Taxonomy" id="29817"/>
    <lineage>
        <taxon>Eukaryota</taxon>
        <taxon>Viridiplantae</taxon>
        <taxon>Streptophyta</taxon>
        <taxon>Embryophyta</taxon>
        <taxon>Tracheophyta</taxon>
        <taxon>Spermatophyta</taxon>
        <taxon>Magnoliopsida</taxon>
        <taxon>Liliopsida</taxon>
        <taxon>Asparagales</taxon>
        <taxon>Iridaceae</taxon>
        <taxon>Iridoideae</taxon>
        <taxon>Irideae</taxon>
        <taxon>Iris</taxon>
    </lineage>
</organism>
<keyword evidence="9" id="KW-1185">Reference proteome</keyword>
<feature type="transmembrane region" description="Helical" evidence="7">
    <location>
        <begin position="153"/>
        <end position="173"/>
    </location>
</feature>
<feature type="region of interest" description="Disordered" evidence="6">
    <location>
        <begin position="72"/>
        <end position="115"/>
    </location>
</feature>
<evidence type="ECO:0000313" key="8">
    <source>
        <dbReference type="EMBL" id="KAJ6799992.1"/>
    </source>
</evidence>
<keyword evidence="4 7" id="KW-1133">Transmembrane helix</keyword>
<dbReference type="EMBL" id="JANAVB010039215">
    <property type="protein sequence ID" value="KAJ6799992.1"/>
    <property type="molecule type" value="Genomic_DNA"/>
</dbReference>
<comment type="caution">
    <text evidence="8">The sequence shown here is derived from an EMBL/GenBank/DDBJ whole genome shotgun (WGS) entry which is preliminary data.</text>
</comment>
<feature type="region of interest" description="Disordered" evidence="6">
    <location>
        <begin position="1"/>
        <end position="21"/>
    </location>
</feature>
<dbReference type="InterPro" id="IPR051645">
    <property type="entry name" value="PER33/POM33_regulator"/>
</dbReference>
<keyword evidence="3 7" id="KW-0812">Transmembrane</keyword>
<dbReference type="AlphaFoldDB" id="A0AAX6E7C9"/>
<evidence type="ECO:0000256" key="5">
    <source>
        <dbReference type="ARBA" id="ARBA00023136"/>
    </source>
</evidence>
<accession>A0AAX6E7C9</accession>
<feature type="transmembrane region" description="Helical" evidence="7">
    <location>
        <begin position="370"/>
        <end position="393"/>
    </location>
</feature>
<evidence type="ECO:0000256" key="6">
    <source>
        <dbReference type="SAM" id="MobiDB-lite"/>
    </source>
</evidence>
<dbReference type="GO" id="GO:0016020">
    <property type="term" value="C:membrane"/>
    <property type="evidence" value="ECO:0007669"/>
    <property type="project" value="UniProtKB-SubCell"/>
</dbReference>
<evidence type="ECO:0000256" key="3">
    <source>
        <dbReference type="ARBA" id="ARBA00022692"/>
    </source>
</evidence>
<evidence type="ECO:0000313" key="9">
    <source>
        <dbReference type="Proteomes" id="UP001140949"/>
    </source>
</evidence>
<proteinExistence type="inferred from homology"/>
<evidence type="ECO:0000256" key="2">
    <source>
        <dbReference type="ARBA" id="ARBA00007322"/>
    </source>
</evidence>
<evidence type="ECO:0000256" key="7">
    <source>
        <dbReference type="SAM" id="Phobius"/>
    </source>
</evidence>
<evidence type="ECO:0000256" key="4">
    <source>
        <dbReference type="ARBA" id="ARBA00022989"/>
    </source>
</evidence>
<evidence type="ECO:0008006" key="10">
    <source>
        <dbReference type="Google" id="ProtNLM"/>
    </source>
</evidence>
<protein>
    <recommendedName>
        <fullName evidence="10">Transmembrane protein 33</fullName>
    </recommendedName>
</protein>
<sequence>MGEENSGDPQQQTKRMAAAAYDYSSDPRWSEYWSNVLIPPHMASRSDVVDHYKRKFYQRFIDPDLVVEAMSTTSSPQSASASVRSSSPPATENTRPRTTTTASGTGTSTSAGTNSNSLRLDRRTIHFSVNAWILIVAVLGVLPLVSRNISNKAYRLSLLGTALSSFYSLYALYGKPRAWTIPAVQTWFQSVIATKDFIQLTYSLMLVSSQIHFKFALIPVLCRALDHVATFLRRNFTRSSFYRKYLEEPCLWVEANTTTLSILTSNAEIAMGFLLVISLLSRQRSILQTFMYWQLLKLMYHAPATAGYHQIVWAKIGRTTIPFIHRYAPFLNTPVSAVQRWWFSPTTSLPDGQQLVPASTRHGLSSSGSIGPFFAVMSVIIVLSALSCIFGRYCASWSQGPDARYDCLGWARRRCGGGRRCALGCCMGREVTSAVPVGLQPKVRESKQLPLSSPQAE</sequence>
<comment type="similarity">
    <text evidence="2">Belongs to the PER33/POM33 family.</text>
</comment>
<name>A0AAX6E7C9_IRIPA</name>
<dbReference type="Pfam" id="PF03661">
    <property type="entry name" value="TMEM33_Pom33"/>
    <property type="match status" value="1"/>
</dbReference>
<keyword evidence="5 7" id="KW-0472">Membrane</keyword>
<comment type="subcellular location">
    <subcellularLocation>
        <location evidence="1">Membrane</location>
        <topology evidence="1">Multi-pass membrane protein</topology>
    </subcellularLocation>
</comment>